<feature type="transmembrane region" description="Helical" evidence="2">
    <location>
        <begin position="423"/>
        <end position="443"/>
    </location>
</feature>
<keyword evidence="2" id="KW-0812">Transmembrane</keyword>
<feature type="transmembrane region" description="Helical" evidence="2">
    <location>
        <begin position="130"/>
        <end position="156"/>
    </location>
</feature>
<feature type="transmembrane region" description="Helical" evidence="2">
    <location>
        <begin position="500"/>
        <end position="526"/>
    </location>
</feature>
<dbReference type="Gene3D" id="1.20.1250.20">
    <property type="entry name" value="MFS general substrate transporter like domains"/>
    <property type="match status" value="4"/>
</dbReference>
<feature type="non-terminal residue" evidence="4">
    <location>
        <position position="1"/>
    </location>
</feature>
<dbReference type="Pfam" id="PF07690">
    <property type="entry name" value="MFS_1"/>
    <property type="match status" value="2"/>
</dbReference>
<feature type="transmembrane region" description="Helical" evidence="2">
    <location>
        <begin position="564"/>
        <end position="587"/>
    </location>
</feature>
<feature type="transmembrane region" description="Helical" evidence="2">
    <location>
        <begin position="393"/>
        <end position="411"/>
    </location>
</feature>
<dbReference type="InterPro" id="IPR020846">
    <property type="entry name" value="MFS_dom"/>
</dbReference>
<dbReference type="SUPFAM" id="SSF103473">
    <property type="entry name" value="MFS general substrate transporter"/>
    <property type="match status" value="2"/>
</dbReference>
<keyword evidence="5" id="KW-1185">Reference proteome</keyword>
<dbReference type="PANTHER" id="PTHR11360:SF284">
    <property type="entry name" value="EG:103B4.3 PROTEIN-RELATED"/>
    <property type="match status" value="1"/>
</dbReference>
<feature type="transmembrane region" description="Helical" evidence="2">
    <location>
        <begin position="449"/>
        <end position="468"/>
    </location>
</feature>
<evidence type="ECO:0000313" key="4">
    <source>
        <dbReference type="EMBL" id="WAR28844.1"/>
    </source>
</evidence>
<evidence type="ECO:0000313" key="5">
    <source>
        <dbReference type="Proteomes" id="UP001164746"/>
    </source>
</evidence>
<evidence type="ECO:0000259" key="3">
    <source>
        <dbReference type="PROSITE" id="PS50850"/>
    </source>
</evidence>
<dbReference type="Proteomes" id="UP001164746">
    <property type="component" value="Chromosome 15"/>
</dbReference>
<organism evidence="4 5">
    <name type="scientific">Mya arenaria</name>
    <name type="common">Soft-shell clam</name>
    <dbReference type="NCBI Taxonomy" id="6604"/>
    <lineage>
        <taxon>Eukaryota</taxon>
        <taxon>Metazoa</taxon>
        <taxon>Spiralia</taxon>
        <taxon>Lophotrochozoa</taxon>
        <taxon>Mollusca</taxon>
        <taxon>Bivalvia</taxon>
        <taxon>Autobranchia</taxon>
        <taxon>Heteroconchia</taxon>
        <taxon>Euheterodonta</taxon>
        <taxon>Imparidentia</taxon>
        <taxon>Neoheterodontei</taxon>
        <taxon>Myida</taxon>
        <taxon>Myoidea</taxon>
        <taxon>Myidae</taxon>
        <taxon>Mya</taxon>
    </lineage>
</organism>
<feature type="transmembrane region" description="Helical" evidence="2">
    <location>
        <begin position="762"/>
        <end position="780"/>
    </location>
</feature>
<feature type="domain" description="Major facilitator superfamily (MFS) profile" evidence="3">
    <location>
        <begin position="37"/>
        <end position="588"/>
    </location>
</feature>
<dbReference type="InterPro" id="IPR011701">
    <property type="entry name" value="MFS"/>
</dbReference>
<comment type="subcellular location">
    <subcellularLocation>
        <location evidence="1">Membrane</location>
        <topology evidence="1">Multi-pass membrane protein</topology>
    </subcellularLocation>
</comment>
<proteinExistence type="predicted"/>
<feature type="transmembrane region" description="Helical" evidence="2">
    <location>
        <begin position="194"/>
        <end position="216"/>
    </location>
</feature>
<dbReference type="CDD" id="cd17352">
    <property type="entry name" value="MFS_MCT_SLC16"/>
    <property type="match status" value="1"/>
</dbReference>
<dbReference type="InterPro" id="IPR050327">
    <property type="entry name" value="Proton-linked_MCT"/>
</dbReference>
<keyword evidence="2" id="KW-1133">Transmembrane helix</keyword>
<feature type="transmembrane region" description="Helical" evidence="2">
    <location>
        <begin position="105"/>
        <end position="124"/>
    </location>
</feature>
<evidence type="ECO:0000256" key="2">
    <source>
        <dbReference type="SAM" id="Phobius"/>
    </source>
</evidence>
<feature type="transmembrane region" description="Helical" evidence="2">
    <location>
        <begin position="792"/>
        <end position="812"/>
    </location>
</feature>
<dbReference type="EMBL" id="CP111026">
    <property type="protein sequence ID" value="WAR28844.1"/>
    <property type="molecule type" value="Genomic_DNA"/>
</dbReference>
<name>A0ABY7G5Q2_MYAAR</name>
<feature type="transmembrane region" description="Helical" evidence="2">
    <location>
        <begin position="163"/>
        <end position="182"/>
    </location>
</feature>
<feature type="transmembrane region" description="Helical" evidence="2">
    <location>
        <begin position="721"/>
        <end position="742"/>
    </location>
</feature>
<keyword evidence="2" id="KW-0472">Membrane</keyword>
<feature type="transmembrane region" description="Helical" evidence="2">
    <location>
        <begin position="533"/>
        <end position="552"/>
    </location>
</feature>
<dbReference type="PANTHER" id="PTHR11360">
    <property type="entry name" value="MONOCARBOXYLATE TRANSPORTER"/>
    <property type="match status" value="1"/>
</dbReference>
<reference evidence="4" key="1">
    <citation type="submission" date="2022-11" db="EMBL/GenBank/DDBJ databases">
        <title>Centuries of genome instability and evolution in soft-shell clam transmissible cancer (bioRxiv).</title>
        <authorList>
            <person name="Hart S.F.M."/>
            <person name="Yonemitsu M.A."/>
            <person name="Giersch R.M."/>
            <person name="Beal B.F."/>
            <person name="Arriagada G."/>
            <person name="Davis B.W."/>
            <person name="Ostrander E.A."/>
            <person name="Goff S.P."/>
            <person name="Metzger M.J."/>
        </authorList>
    </citation>
    <scope>NUCLEOTIDE SEQUENCE</scope>
    <source>
        <strain evidence="4">MELC-2E11</strain>
        <tissue evidence="4">Siphon/mantle</tissue>
    </source>
</reference>
<feature type="transmembrane region" description="Helical" evidence="2">
    <location>
        <begin position="475"/>
        <end position="494"/>
    </location>
</feature>
<sequence>MTINNETTSRDSDSKLHTDEAISGIEKTPKVPDGGWGWVVCAACFLVHLLIDGLFYSFGVIYVELLEYYGSSKGSTALIGSLCPGVLFLIGPVVSILARKYGCRPVAVTGALVAFASQIASIFAPNMQFLYFSLGVMTGFGYGLIYLPSIVCVVSYFDKRRSLAIGIGVSGTGIGTFIFSPITSLLVQEYAWQGAILIHAGLLLNCVACGLVFVPLEEHEPVCENKDSVAFYAEKDVALKVQNCRVDLENCHLEKRQRHHAEFTEPQNDTSLEIICGHTSKESVQTSATSPEIQALLAPYDYNDTSAHDNVHTSDLTSTDHPKNNAEKSTISCALLSSGCITSLKEHFDFKIFKLVPFNLFMVSSFLYSLGYYVPYIYLPDMAIYCGIDELDAAWLLSVVGITNTAARVLFGFLSDRKWVNRSLLYSTALIICGCSTVAAPFMKSFWSLVLYSTLFGVFGGPVVSMLVRKFGCRAVAVSGALVASASQIASIFAPNMQFLYFSLGIMTGVGYGLIYLPSIVCVVSYFDKRRSLAAGIGVSGTGIGTFIFSPITSLLVQEYAWQGAILVHAGLLLNCIACGLVFLPLVKQEPVENKESFAFYSEKDVTIKVQNGRDDFENSHLENGQRYYAEFTELQNDTSLEIICGHTSNESVHTSVTPPEIQALLSPYDNNGNSVHGSVLTCEQTSSDHQMDENAKSTFTRACISSGCFASLKGHFDFEIFKLVPFNLFMVSSFFYSLGYYVPYIYLPDTAIDVGIDDLDAAWLLSVVGITNTIARVLFGFLSDRKWVNRFLLYSTALIICGCSTVAAPFMKSFWSLVLYSTLFGVFS</sequence>
<feature type="transmembrane region" description="Helical" evidence="2">
    <location>
        <begin position="78"/>
        <end position="98"/>
    </location>
</feature>
<protein>
    <submittedName>
        <fullName evidence="4">MOT9-like protein</fullName>
    </submittedName>
</protein>
<feature type="transmembrane region" description="Helical" evidence="2">
    <location>
        <begin position="352"/>
        <end position="373"/>
    </location>
</feature>
<dbReference type="InterPro" id="IPR036259">
    <property type="entry name" value="MFS_trans_sf"/>
</dbReference>
<evidence type="ECO:0000256" key="1">
    <source>
        <dbReference type="ARBA" id="ARBA00004141"/>
    </source>
</evidence>
<gene>
    <name evidence="4" type="ORF">MAR_014548</name>
</gene>
<dbReference type="PROSITE" id="PS50850">
    <property type="entry name" value="MFS"/>
    <property type="match status" value="2"/>
</dbReference>
<feature type="domain" description="Major facilitator superfamily (MFS) profile" evidence="3">
    <location>
        <begin position="726"/>
        <end position="829"/>
    </location>
</feature>
<feature type="transmembrane region" description="Helical" evidence="2">
    <location>
        <begin position="36"/>
        <end position="58"/>
    </location>
</feature>
<accession>A0ABY7G5Q2</accession>